<evidence type="ECO:0000256" key="7">
    <source>
        <dbReference type="SAM" id="Phobius"/>
    </source>
</evidence>
<organism evidence="9 10">
    <name type="scientific">Jimgerdemannia flammicorona</name>
    <dbReference type="NCBI Taxonomy" id="994334"/>
    <lineage>
        <taxon>Eukaryota</taxon>
        <taxon>Fungi</taxon>
        <taxon>Fungi incertae sedis</taxon>
        <taxon>Mucoromycota</taxon>
        <taxon>Mucoromycotina</taxon>
        <taxon>Endogonomycetes</taxon>
        <taxon>Endogonales</taxon>
        <taxon>Endogonaceae</taxon>
        <taxon>Jimgerdemannia</taxon>
    </lineage>
</organism>
<feature type="transmembrane region" description="Helical" evidence="7">
    <location>
        <begin position="469"/>
        <end position="489"/>
    </location>
</feature>
<keyword evidence="10" id="KW-1185">Reference proteome</keyword>
<dbReference type="PANTHER" id="PTHR43341">
    <property type="entry name" value="AMINO ACID PERMEASE"/>
    <property type="match status" value="1"/>
</dbReference>
<keyword evidence="3 7" id="KW-0812">Transmembrane</keyword>
<dbReference type="PIRSF" id="PIRSF006060">
    <property type="entry name" value="AA_transporter"/>
    <property type="match status" value="1"/>
</dbReference>
<comment type="caution">
    <text evidence="9">The sequence shown here is derived from an EMBL/GenBank/DDBJ whole genome shotgun (WGS) entry which is preliminary data.</text>
</comment>
<dbReference type="Gene3D" id="1.20.1740.10">
    <property type="entry name" value="Amino acid/polyamine transporter I"/>
    <property type="match status" value="1"/>
</dbReference>
<sequence>MSKYEVQYLEDIPIQDSKSMEDGPGNLQQGVHRGLHARHVQMIAMGGTIGTGLFLASGGNIFTAGPLGALIAYVAIGFMVFCVMTCLGEMTTFLPVSGSFNHYAARFVDPAFGFALGWNYWFSWSCAIATELSAASLIIGYWNSSVLPSWAWCLVFLVFLFLLNIVGVRVYGEAEYWFAIIKEDFRELIRLFSLWLRLKIAILVDAGAVGSQGPIGFRYYSDPGPFVGGFQGTVSVLLSAGFAFQGTELVGITAGESKNPRKTVPRAIRNVFWRILLFYVIAIFLEGLVLPSNDPLLLNTASDVRTAPFTLVFSKAGISVGASLVNAVILTSVLSAGNSAMYASSRVMMALAREGKAPSFLGYTNKQGVPILSLCFSCVIACVCLVAALVGDGQAFSWLMDITGVAGFISWMGIGASHFRFRKAYVAQGRRLEDLPYRAVWYPFSPLFAVGLCVLIILVQGYVNFTDGFNAVGFVASYIGIVPFVLAYVGYKLIVRPKVVGPLEADFDTGRIIRYEEEDEVDPNADKWWMKLYNIIA</sequence>
<dbReference type="OrthoDB" id="3900342at2759"/>
<evidence type="ECO:0000256" key="6">
    <source>
        <dbReference type="ARBA" id="ARBA00023136"/>
    </source>
</evidence>
<evidence type="ECO:0000256" key="3">
    <source>
        <dbReference type="ARBA" id="ARBA00022692"/>
    </source>
</evidence>
<dbReference type="FunFam" id="1.20.1740.10:FF:000001">
    <property type="entry name" value="Amino acid permease"/>
    <property type="match status" value="1"/>
</dbReference>
<evidence type="ECO:0000259" key="8">
    <source>
        <dbReference type="Pfam" id="PF00324"/>
    </source>
</evidence>
<feature type="transmembrane region" description="Helical" evidence="7">
    <location>
        <begin position="318"/>
        <end position="343"/>
    </location>
</feature>
<feature type="transmembrane region" description="Helical" evidence="7">
    <location>
        <begin position="440"/>
        <end position="463"/>
    </location>
</feature>
<feature type="transmembrane region" description="Helical" evidence="7">
    <location>
        <begin position="42"/>
        <end position="64"/>
    </location>
</feature>
<dbReference type="PROSITE" id="PS00218">
    <property type="entry name" value="AMINO_ACID_PERMEASE_1"/>
    <property type="match status" value="1"/>
</dbReference>
<dbReference type="EMBL" id="RBNI01004336">
    <property type="protein sequence ID" value="RUP47607.1"/>
    <property type="molecule type" value="Genomic_DNA"/>
</dbReference>
<reference evidence="9 10" key="1">
    <citation type="journal article" date="2018" name="New Phytol.">
        <title>Phylogenomics of Endogonaceae and evolution of mycorrhizas within Mucoromycota.</title>
        <authorList>
            <person name="Chang Y."/>
            <person name="Desiro A."/>
            <person name="Na H."/>
            <person name="Sandor L."/>
            <person name="Lipzen A."/>
            <person name="Clum A."/>
            <person name="Barry K."/>
            <person name="Grigoriev I.V."/>
            <person name="Martin F.M."/>
            <person name="Stajich J.E."/>
            <person name="Smith M.E."/>
            <person name="Bonito G."/>
            <person name="Spatafora J.W."/>
        </authorList>
    </citation>
    <scope>NUCLEOTIDE SEQUENCE [LARGE SCALE GENOMIC DNA]</scope>
    <source>
        <strain evidence="9 10">GMNB39</strain>
    </source>
</reference>
<evidence type="ECO:0000256" key="1">
    <source>
        <dbReference type="ARBA" id="ARBA00004141"/>
    </source>
</evidence>
<dbReference type="PANTHER" id="PTHR43341:SF1">
    <property type="entry name" value="GENERAL AMINO-ACID PERMEASE GAP1"/>
    <property type="match status" value="1"/>
</dbReference>
<feature type="transmembrane region" description="Helical" evidence="7">
    <location>
        <begin position="369"/>
        <end position="390"/>
    </location>
</feature>
<dbReference type="InterPro" id="IPR004841">
    <property type="entry name" value="AA-permease/SLC12A_dom"/>
</dbReference>
<evidence type="ECO:0000313" key="9">
    <source>
        <dbReference type="EMBL" id="RUP47607.1"/>
    </source>
</evidence>
<dbReference type="Pfam" id="PF00324">
    <property type="entry name" value="AA_permease"/>
    <property type="match status" value="1"/>
</dbReference>
<name>A0A433D9R5_9FUNG</name>
<feature type="transmembrane region" description="Helical" evidence="7">
    <location>
        <begin position="118"/>
        <end position="143"/>
    </location>
</feature>
<keyword evidence="2" id="KW-0813">Transport</keyword>
<keyword evidence="4" id="KW-0029">Amino-acid transport</keyword>
<feature type="transmembrane region" description="Helical" evidence="7">
    <location>
        <begin position="149"/>
        <end position="171"/>
    </location>
</feature>
<dbReference type="Proteomes" id="UP000268093">
    <property type="component" value="Unassembled WGS sequence"/>
</dbReference>
<dbReference type="GO" id="GO:0015171">
    <property type="term" value="F:amino acid transmembrane transporter activity"/>
    <property type="evidence" value="ECO:0007669"/>
    <property type="project" value="TreeGrafter"/>
</dbReference>
<keyword evidence="5 7" id="KW-1133">Transmembrane helix</keyword>
<keyword evidence="6 7" id="KW-0472">Membrane</keyword>
<accession>A0A433D9R5</accession>
<feature type="domain" description="Amino acid permease/ SLC12A" evidence="8">
    <location>
        <begin position="39"/>
        <end position="497"/>
    </location>
</feature>
<feature type="transmembrane region" description="Helical" evidence="7">
    <location>
        <begin position="70"/>
        <end position="97"/>
    </location>
</feature>
<feature type="transmembrane region" description="Helical" evidence="7">
    <location>
        <begin position="230"/>
        <end position="250"/>
    </location>
</feature>
<feature type="transmembrane region" description="Helical" evidence="7">
    <location>
        <begin position="271"/>
        <end position="290"/>
    </location>
</feature>
<proteinExistence type="predicted"/>
<evidence type="ECO:0000256" key="4">
    <source>
        <dbReference type="ARBA" id="ARBA00022970"/>
    </source>
</evidence>
<evidence type="ECO:0000256" key="5">
    <source>
        <dbReference type="ARBA" id="ARBA00022989"/>
    </source>
</evidence>
<feature type="transmembrane region" description="Helical" evidence="7">
    <location>
        <begin position="396"/>
        <end position="419"/>
    </location>
</feature>
<dbReference type="InterPro" id="IPR050524">
    <property type="entry name" value="APC_YAT"/>
</dbReference>
<evidence type="ECO:0000256" key="2">
    <source>
        <dbReference type="ARBA" id="ARBA00022448"/>
    </source>
</evidence>
<comment type="subcellular location">
    <subcellularLocation>
        <location evidence="1">Membrane</location>
        <topology evidence="1">Multi-pass membrane protein</topology>
    </subcellularLocation>
</comment>
<dbReference type="AlphaFoldDB" id="A0A433D9R5"/>
<dbReference type="GO" id="GO:0016020">
    <property type="term" value="C:membrane"/>
    <property type="evidence" value="ECO:0007669"/>
    <property type="project" value="UniProtKB-SubCell"/>
</dbReference>
<dbReference type="InterPro" id="IPR004840">
    <property type="entry name" value="Amino_acid_permease_CS"/>
</dbReference>
<gene>
    <name evidence="9" type="ORF">BC936DRAFT_145541</name>
</gene>
<protein>
    <submittedName>
        <fullName evidence="9">Amino acid permease/ SLC12A domain-containing protein</fullName>
    </submittedName>
</protein>
<evidence type="ECO:0000313" key="10">
    <source>
        <dbReference type="Proteomes" id="UP000268093"/>
    </source>
</evidence>